<keyword evidence="9" id="KW-1185">Reference proteome</keyword>
<dbReference type="AlphaFoldDB" id="A0AAV1R3K5"/>
<evidence type="ECO:0000256" key="1">
    <source>
        <dbReference type="ARBA" id="ARBA00007469"/>
    </source>
</evidence>
<dbReference type="InterPro" id="IPR036430">
    <property type="entry name" value="RNase_T2-like_sf"/>
</dbReference>
<evidence type="ECO:0000313" key="8">
    <source>
        <dbReference type="EMBL" id="CAK7328498.1"/>
    </source>
</evidence>
<dbReference type="GO" id="GO:0016787">
    <property type="term" value="F:hydrolase activity"/>
    <property type="evidence" value="ECO:0007669"/>
    <property type="project" value="UniProtKB-KW"/>
</dbReference>
<accession>A0AAV1R3K5</accession>
<keyword evidence="2" id="KW-0540">Nuclease</keyword>
<organism evidence="8 9">
    <name type="scientific">Dovyalis caffra</name>
    <dbReference type="NCBI Taxonomy" id="77055"/>
    <lineage>
        <taxon>Eukaryota</taxon>
        <taxon>Viridiplantae</taxon>
        <taxon>Streptophyta</taxon>
        <taxon>Embryophyta</taxon>
        <taxon>Tracheophyta</taxon>
        <taxon>Spermatophyta</taxon>
        <taxon>Magnoliopsida</taxon>
        <taxon>eudicotyledons</taxon>
        <taxon>Gunneridae</taxon>
        <taxon>Pentapetalae</taxon>
        <taxon>rosids</taxon>
        <taxon>fabids</taxon>
        <taxon>Malpighiales</taxon>
        <taxon>Salicaceae</taxon>
        <taxon>Flacourtieae</taxon>
        <taxon>Dovyalis</taxon>
    </lineage>
</organism>
<proteinExistence type="inferred from homology"/>
<dbReference type="GO" id="GO:0033897">
    <property type="term" value="F:ribonuclease T2 activity"/>
    <property type="evidence" value="ECO:0007669"/>
    <property type="project" value="InterPro"/>
</dbReference>
<protein>
    <submittedName>
        <fullName evidence="8">Uncharacterized protein</fullName>
    </submittedName>
</protein>
<evidence type="ECO:0000256" key="5">
    <source>
        <dbReference type="ARBA" id="ARBA00023239"/>
    </source>
</evidence>
<dbReference type="PANTHER" id="PTHR11240">
    <property type="entry name" value="RIBONUCLEASE T2"/>
    <property type="match status" value="1"/>
</dbReference>
<dbReference type="PANTHER" id="PTHR11240:SF75">
    <property type="entry name" value="RIBONUCLEASE 3"/>
    <property type="match status" value="1"/>
</dbReference>
<evidence type="ECO:0000256" key="2">
    <source>
        <dbReference type="ARBA" id="ARBA00022722"/>
    </source>
</evidence>
<gene>
    <name evidence="8" type="ORF">DCAF_LOCUS6223</name>
</gene>
<evidence type="ECO:0000313" key="9">
    <source>
        <dbReference type="Proteomes" id="UP001314170"/>
    </source>
</evidence>
<dbReference type="Proteomes" id="UP001314170">
    <property type="component" value="Unassembled WGS sequence"/>
</dbReference>
<dbReference type="GO" id="GO:0006401">
    <property type="term" value="P:RNA catabolic process"/>
    <property type="evidence" value="ECO:0007669"/>
    <property type="project" value="TreeGrafter"/>
</dbReference>
<feature type="chain" id="PRO_5043718446" evidence="7">
    <location>
        <begin position="24"/>
        <end position="248"/>
    </location>
</feature>
<reference evidence="8 9" key="1">
    <citation type="submission" date="2024-01" db="EMBL/GenBank/DDBJ databases">
        <authorList>
            <person name="Waweru B."/>
        </authorList>
    </citation>
    <scope>NUCLEOTIDE SEQUENCE [LARGE SCALE GENOMIC DNA]</scope>
</reference>
<dbReference type="Pfam" id="PF00445">
    <property type="entry name" value="Ribonuclease_T2"/>
    <property type="match status" value="1"/>
</dbReference>
<comment type="caution">
    <text evidence="8">The sequence shown here is derived from an EMBL/GenBank/DDBJ whole genome shotgun (WGS) entry which is preliminary data.</text>
</comment>
<sequence>MEGKWLALLFLFTVLHPIPTASAFGDYNISESMAQWMISACMTDRTCRPGRAKQAFGIHGLWPVKSAGKAVVSCRPCHSFEARKLPRALFEQLVNLWPSLYDDRYYEFWKLEWEKHGCCFDDSGYPKEALANYFQTAFSLAQRYNIWAYLTREGIKVDVAYDVSVITDAIKKGLGDESNVVQIQCRRLKGKLVVTQIFVCVNKRATALTQCPTGRQIRKCGDREFYPNTCTNVIQLAKSIASFSLMEA</sequence>
<evidence type="ECO:0000256" key="7">
    <source>
        <dbReference type="SAM" id="SignalP"/>
    </source>
</evidence>
<dbReference type="EMBL" id="CAWUPB010000893">
    <property type="protein sequence ID" value="CAK7328498.1"/>
    <property type="molecule type" value="Genomic_DNA"/>
</dbReference>
<keyword evidence="4" id="KW-0378">Hydrolase</keyword>
<dbReference type="InterPro" id="IPR018188">
    <property type="entry name" value="RNase_T2_His_AS_1"/>
</dbReference>
<evidence type="ECO:0000256" key="3">
    <source>
        <dbReference type="ARBA" id="ARBA00022759"/>
    </source>
</evidence>
<evidence type="ECO:0000256" key="6">
    <source>
        <dbReference type="RuleBase" id="RU004328"/>
    </source>
</evidence>
<name>A0AAV1R3K5_9ROSI</name>
<dbReference type="SUPFAM" id="SSF55895">
    <property type="entry name" value="Ribonuclease Rh-like"/>
    <property type="match status" value="1"/>
</dbReference>
<comment type="similarity">
    <text evidence="1 6">Belongs to the RNase T2 family.</text>
</comment>
<dbReference type="GO" id="GO:0003723">
    <property type="term" value="F:RNA binding"/>
    <property type="evidence" value="ECO:0007669"/>
    <property type="project" value="InterPro"/>
</dbReference>
<keyword evidence="3" id="KW-0255">Endonuclease</keyword>
<dbReference type="PROSITE" id="PS00530">
    <property type="entry name" value="RNASE_T2_1"/>
    <property type="match status" value="1"/>
</dbReference>
<keyword evidence="7" id="KW-0732">Signal</keyword>
<keyword evidence="5" id="KW-0456">Lyase</keyword>
<dbReference type="GO" id="GO:0005576">
    <property type="term" value="C:extracellular region"/>
    <property type="evidence" value="ECO:0007669"/>
    <property type="project" value="TreeGrafter"/>
</dbReference>
<dbReference type="Gene3D" id="3.90.730.10">
    <property type="entry name" value="Ribonuclease T2-like"/>
    <property type="match status" value="1"/>
</dbReference>
<feature type="signal peptide" evidence="7">
    <location>
        <begin position="1"/>
        <end position="23"/>
    </location>
</feature>
<evidence type="ECO:0000256" key="4">
    <source>
        <dbReference type="ARBA" id="ARBA00022801"/>
    </source>
</evidence>
<dbReference type="InterPro" id="IPR001568">
    <property type="entry name" value="RNase_T2-like"/>
</dbReference>